<dbReference type="SMART" id="SM00271">
    <property type="entry name" value="DnaJ"/>
    <property type="match status" value="1"/>
</dbReference>
<feature type="transmembrane region" description="Helical" evidence="1">
    <location>
        <begin position="138"/>
        <end position="156"/>
    </location>
</feature>
<keyword evidence="3" id="KW-0346">Stress response</keyword>
<dbReference type="PRINTS" id="PR00625">
    <property type="entry name" value="JDOMAIN"/>
</dbReference>
<dbReference type="InterPro" id="IPR050817">
    <property type="entry name" value="DjlA_DnaK_co-chaperone"/>
</dbReference>
<keyword evidence="1" id="KW-0472">Membrane</keyword>
<evidence type="ECO:0000313" key="3">
    <source>
        <dbReference type="EMBL" id="AIF02759.1"/>
    </source>
</evidence>
<protein>
    <submittedName>
        <fullName evidence="3">Heat shock protein DnaJ domain-containing protein (DnaJ)</fullName>
    </submittedName>
</protein>
<evidence type="ECO:0000256" key="1">
    <source>
        <dbReference type="SAM" id="Phobius"/>
    </source>
</evidence>
<dbReference type="PANTHER" id="PTHR24074">
    <property type="entry name" value="CO-CHAPERONE PROTEIN DJLA"/>
    <property type="match status" value="1"/>
</dbReference>
<organism evidence="3">
    <name type="scientific">uncultured marine thaumarchaeote KM3_15_A07</name>
    <dbReference type="NCBI Taxonomy" id="1456025"/>
    <lineage>
        <taxon>Archaea</taxon>
        <taxon>Nitrososphaerota</taxon>
        <taxon>environmental samples</taxon>
    </lineage>
</organism>
<dbReference type="EMBL" id="KF900660">
    <property type="protein sequence ID" value="AIF02759.1"/>
    <property type="molecule type" value="Genomic_DNA"/>
</dbReference>
<keyword evidence="1" id="KW-0812">Transmembrane</keyword>
<dbReference type="AlphaFoldDB" id="A0A075GG08"/>
<feature type="domain" description="J" evidence="2">
    <location>
        <begin position="218"/>
        <end position="282"/>
    </location>
</feature>
<keyword evidence="1" id="KW-1133">Transmembrane helix</keyword>
<dbReference type="PROSITE" id="PS50076">
    <property type="entry name" value="DNAJ_2"/>
    <property type="match status" value="1"/>
</dbReference>
<dbReference type="Gene3D" id="1.10.287.110">
    <property type="entry name" value="DnaJ domain"/>
    <property type="match status" value="1"/>
</dbReference>
<sequence length="285" mass="33132">MKYKISPYFFIIFILFLPLVAFADSVNISIDLPIYTDADRIVIYGNVSTETTIQIMITGLDDETISTEDVTIGPGDFTHNITLGNYDLKRSGHYIIYVFWQGAIGGVDSYQFFYDSGHNVNPMKVASGIEGLSESDQIIVFTSITIVIISVLIYLARHSIFRKKTEYDTGDWASKKNRDYEKYHSEWMSDEISFEREGKNKLSDEEFRKSLLKENLPDYYAILQVRKNASQDEIKRQFRLLAKKWHPDKKQSNDAEEKMAQINMAYEVLSNPKRRKMYDQHFSKK</sequence>
<dbReference type="InterPro" id="IPR001623">
    <property type="entry name" value="DnaJ_domain"/>
</dbReference>
<reference evidence="3" key="1">
    <citation type="journal article" date="2014" name="Genome Biol. Evol.">
        <title>Pangenome evidence for extensive interdomain horizontal transfer affecting lineage core and shell genes in uncultured planktonic thaumarchaeota and euryarchaeota.</title>
        <authorList>
            <person name="Deschamps P."/>
            <person name="Zivanovic Y."/>
            <person name="Moreira D."/>
            <person name="Rodriguez-Valera F."/>
            <person name="Lopez-Garcia P."/>
        </authorList>
    </citation>
    <scope>NUCLEOTIDE SEQUENCE</scope>
</reference>
<gene>
    <name evidence="3" type="primary">dnaJ</name>
</gene>
<dbReference type="CDD" id="cd06257">
    <property type="entry name" value="DnaJ"/>
    <property type="match status" value="1"/>
</dbReference>
<dbReference type="Pfam" id="PF00226">
    <property type="entry name" value="DnaJ"/>
    <property type="match status" value="1"/>
</dbReference>
<dbReference type="SUPFAM" id="SSF46565">
    <property type="entry name" value="Chaperone J-domain"/>
    <property type="match status" value="1"/>
</dbReference>
<accession>A0A075GG08</accession>
<evidence type="ECO:0000259" key="2">
    <source>
        <dbReference type="PROSITE" id="PS50076"/>
    </source>
</evidence>
<proteinExistence type="predicted"/>
<dbReference type="InterPro" id="IPR036869">
    <property type="entry name" value="J_dom_sf"/>
</dbReference>
<name>A0A075GG08_9ARCH</name>